<keyword evidence="8 10" id="KW-0811">Translocation</keyword>
<dbReference type="InterPro" id="IPR014018">
    <property type="entry name" value="SecA_motor_DEAD"/>
</dbReference>
<reference evidence="13" key="1">
    <citation type="submission" date="2021-05" db="EMBL/GenBank/DDBJ databases">
        <title>The genome of the haptophyte Pavlova lutheri (Diacronema luteri, Pavlovales) - a model for lipid biosynthesis in eukaryotic algae.</title>
        <authorList>
            <person name="Hulatt C.J."/>
            <person name="Posewitz M.C."/>
        </authorList>
    </citation>
    <scope>NUCLEOTIDE SEQUENCE</scope>
    <source>
        <strain evidence="13">NIVA-4/92</strain>
    </source>
</reference>
<dbReference type="SMART" id="SM00957">
    <property type="entry name" value="SecA_DEAD"/>
    <property type="match status" value="1"/>
</dbReference>
<keyword evidence="7" id="KW-1278">Translocase</keyword>
<evidence type="ECO:0000256" key="3">
    <source>
        <dbReference type="ARBA" id="ARBA00022448"/>
    </source>
</evidence>
<dbReference type="InterPro" id="IPR044722">
    <property type="entry name" value="SecA_SF2_C"/>
</dbReference>
<evidence type="ECO:0000256" key="10">
    <source>
        <dbReference type="RuleBase" id="RU003874"/>
    </source>
</evidence>
<sequence>MMAIVLACAFHVHGASRSALVRSSALSASRAPAPARVCASMGLLETLAEKVSQPLGGERSEFSVERNAAEIERYLARVARVNALEPEIEALDANGMRARVDALRRRVQSGEVTLDGVQDETFALVREAAWRALGLRHYDVQMVGGMALADGRLAEMATGEGKTLVATLPITLHALTGKGAHVVTCSEYLARRDAEIMGQVYALLGLSVGIVGIGESVEAKRAAYRCDITYVTNSELGFDYLRDNLATDLGRTVLRELNFCVVDEADSILIDEARTPIIIADSTSADTAKVGSAAQIARALQRTVHYEVDDKEKLVTLTADGTTVAGKLLGVDSIFSAATPWAPYIVNALKAKELYKKDVSYVLQGSSVQIVDEFTGRVLDGRRWGDGLQQAVEAKEGLPTSNVSQVVATVTYQSLFKLYARMAGMSGTATQESAEFESIYGTKVVQVPTAAPIARRDYADVIFVNKEGKVRAFVDEVARMHKTGRPVLVGTASIADSEALSAALAAAAIPHEVLNARADKATRESLVVAQAGRLGAVTIATNMAGRGTDILLGGNAGALARVWLRAQLAPDAAASLDEQLGGVALPAQPSERATALAAAAAAAAAAERAAAPAAAAGASAASELDLKLARAASDVPLAPGSAEAAMREALEAVRSEFALALVAEREEVVRLGGLHVVGTQRHESRRIDAQLRGRAGRQGDPGSSRFILSVDDDVFRIFGGERVKAIFSTMRLSEDTPIESKQVTETLDGVQKRVEGYYRYIRSQLFNYDMVSAAQRKQLYKLRRQVLEADAAAALELLAQQCDVTAEGIIAEANKAAGKPDAAAATAKLAQFFGGPSVFALTPADLDGERGMLSVDAAKAAARAALAAKAKALEGKRADLAAATARYLLLVQLDALWKKHLSDVRNVQDMVGLRSIGNRDPLIEFREEASDLYARMLKVAAYNSVFSYFSYAP</sequence>
<dbReference type="PROSITE" id="PS51196">
    <property type="entry name" value="SECA_MOTOR_DEAD"/>
    <property type="match status" value="1"/>
</dbReference>
<dbReference type="GO" id="GO:0017038">
    <property type="term" value="P:protein import"/>
    <property type="evidence" value="ECO:0007669"/>
    <property type="project" value="InterPro"/>
</dbReference>
<evidence type="ECO:0000259" key="11">
    <source>
        <dbReference type="PROSITE" id="PS51192"/>
    </source>
</evidence>
<dbReference type="NCBIfam" id="TIGR00963">
    <property type="entry name" value="secA"/>
    <property type="match status" value="1"/>
</dbReference>
<dbReference type="PROSITE" id="PS01312">
    <property type="entry name" value="SECA"/>
    <property type="match status" value="1"/>
</dbReference>
<dbReference type="GO" id="GO:0006605">
    <property type="term" value="P:protein targeting"/>
    <property type="evidence" value="ECO:0007669"/>
    <property type="project" value="InterPro"/>
</dbReference>
<keyword evidence="5 10" id="KW-0067">ATP-binding</keyword>
<dbReference type="InterPro" id="IPR027417">
    <property type="entry name" value="P-loop_NTPase"/>
</dbReference>
<dbReference type="GO" id="GO:0016020">
    <property type="term" value="C:membrane"/>
    <property type="evidence" value="ECO:0007669"/>
    <property type="project" value="UniProtKB-SubCell"/>
</dbReference>
<dbReference type="PANTHER" id="PTHR30612:SF0">
    <property type="entry name" value="CHLOROPLAST PROTEIN-TRANSPORTING ATPASE"/>
    <property type="match status" value="1"/>
</dbReference>
<keyword evidence="9" id="KW-0472">Membrane</keyword>
<dbReference type="InterPro" id="IPR014001">
    <property type="entry name" value="Helicase_ATP-bd"/>
</dbReference>
<dbReference type="Gene3D" id="3.40.50.300">
    <property type="entry name" value="P-loop containing nucleotide triphosphate hydrolases"/>
    <property type="match status" value="2"/>
</dbReference>
<dbReference type="PRINTS" id="PR00906">
    <property type="entry name" value="SECA"/>
</dbReference>
<dbReference type="SMART" id="SM00958">
    <property type="entry name" value="SecA_PP_bind"/>
    <property type="match status" value="1"/>
</dbReference>
<evidence type="ECO:0000313" key="13">
    <source>
        <dbReference type="EMBL" id="KAG8468728.1"/>
    </source>
</evidence>
<dbReference type="HAMAP" id="MF_01382">
    <property type="entry name" value="SecA"/>
    <property type="match status" value="1"/>
</dbReference>
<dbReference type="InterPro" id="IPR020937">
    <property type="entry name" value="SecA_CS"/>
</dbReference>
<evidence type="ECO:0000256" key="4">
    <source>
        <dbReference type="ARBA" id="ARBA00022741"/>
    </source>
</evidence>
<evidence type="ECO:0000256" key="7">
    <source>
        <dbReference type="ARBA" id="ARBA00022967"/>
    </source>
</evidence>
<keyword evidence="14" id="KW-1185">Reference proteome</keyword>
<comment type="subcellular location">
    <subcellularLocation>
        <location evidence="1">Membrane</location>
        <topology evidence="1">Peripheral membrane protein</topology>
    </subcellularLocation>
</comment>
<dbReference type="NCBIfam" id="NF009538">
    <property type="entry name" value="PRK12904.1"/>
    <property type="match status" value="1"/>
</dbReference>
<gene>
    <name evidence="13" type="ORF">KFE25_013811</name>
</gene>
<dbReference type="InterPro" id="IPR011115">
    <property type="entry name" value="SecA_DEAD"/>
</dbReference>
<dbReference type="EMBL" id="JAGTXO010000004">
    <property type="protein sequence ID" value="KAG8468728.1"/>
    <property type="molecule type" value="Genomic_DNA"/>
</dbReference>
<dbReference type="CDD" id="cd18803">
    <property type="entry name" value="SF2_C_secA"/>
    <property type="match status" value="1"/>
</dbReference>
<dbReference type="Proteomes" id="UP000751190">
    <property type="component" value="Unassembled WGS sequence"/>
</dbReference>
<dbReference type="Gene3D" id="3.90.1440.10">
    <property type="entry name" value="SecA, preprotein cross-linking domain"/>
    <property type="match status" value="1"/>
</dbReference>
<evidence type="ECO:0000256" key="8">
    <source>
        <dbReference type="ARBA" id="ARBA00023010"/>
    </source>
</evidence>
<dbReference type="Pfam" id="PF07517">
    <property type="entry name" value="SecA_DEAD"/>
    <property type="match status" value="1"/>
</dbReference>
<proteinExistence type="inferred from homology"/>
<dbReference type="InterPro" id="IPR011130">
    <property type="entry name" value="SecA_preprotein_X-link_dom"/>
</dbReference>
<dbReference type="InterPro" id="IPR011116">
    <property type="entry name" value="SecA_Wing/Scaffold"/>
</dbReference>
<protein>
    <recommendedName>
        <fullName evidence="10">Protein translocase subunit SecA</fullName>
    </recommendedName>
</protein>
<evidence type="ECO:0000256" key="9">
    <source>
        <dbReference type="ARBA" id="ARBA00023136"/>
    </source>
</evidence>
<dbReference type="SUPFAM" id="SSF81767">
    <property type="entry name" value="Pre-protein crosslinking domain of SecA"/>
    <property type="match status" value="1"/>
</dbReference>
<dbReference type="PROSITE" id="PS51192">
    <property type="entry name" value="HELICASE_ATP_BIND_1"/>
    <property type="match status" value="1"/>
</dbReference>
<keyword evidence="4 10" id="KW-0547">Nucleotide-binding</keyword>
<keyword evidence="6 10" id="KW-0653">Protein transport</keyword>
<evidence type="ECO:0000256" key="2">
    <source>
        <dbReference type="ARBA" id="ARBA00007650"/>
    </source>
</evidence>
<keyword evidence="3 10" id="KW-0813">Transport</keyword>
<dbReference type="SUPFAM" id="SSF52540">
    <property type="entry name" value="P-loop containing nucleoside triphosphate hydrolases"/>
    <property type="match status" value="2"/>
</dbReference>
<dbReference type="InterPro" id="IPR036266">
    <property type="entry name" value="SecA_Wing/Scaffold_sf"/>
</dbReference>
<dbReference type="AlphaFoldDB" id="A0A8J6CIE7"/>
<dbReference type="Pfam" id="PF07516">
    <property type="entry name" value="SecA_SW"/>
    <property type="match status" value="1"/>
</dbReference>
<evidence type="ECO:0000256" key="1">
    <source>
        <dbReference type="ARBA" id="ARBA00004170"/>
    </source>
</evidence>
<evidence type="ECO:0000313" key="14">
    <source>
        <dbReference type="Proteomes" id="UP000751190"/>
    </source>
</evidence>
<dbReference type="GO" id="GO:0005524">
    <property type="term" value="F:ATP binding"/>
    <property type="evidence" value="ECO:0007669"/>
    <property type="project" value="UniProtKB-KW"/>
</dbReference>
<comment type="caution">
    <text evidence="13">The sequence shown here is derived from an EMBL/GenBank/DDBJ whole genome shotgun (WGS) entry which is preliminary data.</text>
</comment>
<dbReference type="SUPFAM" id="SSF81886">
    <property type="entry name" value="Helical scaffold and wing domains of SecA"/>
    <property type="match status" value="1"/>
</dbReference>
<dbReference type="OMA" id="MVHYDVQ"/>
<dbReference type="Pfam" id="PF21090">
    <property type="entry name" value="P-loop_SecA"/>
    <property type="match status" value="1"/>
</dbReference>
<feature type="domain" description="Helicase ATP-binding" evidence="11">
    <location>
        <begin position="143"/>
        <end position="303"/>
    </location>
</feature>
<name>A0A8J6CIE7_DIALT</name>
<organism evidence="13 14">
    <name type="scientific">Diacronema lutheri</name>
    <name type="common">Unicellular marine alga</name>
    <name type="synonym">Monochrysis lutheri</name>
    <dbReference type="NCBI Taxonomy" id="2081491"/>
    <lineage>
        <taxon>Eukaryota</taxon>
        <taxon>Haptista</taxon>
        <taxon>Haptophyta</taxon>
        <taxon>Pavlovophyceae</taxon>
        <taxon>Pavlovales</taxon>
        <taxon>Pavlovaceae</taxon>
        <taxon>Diacronema</taxon>
    </lineage>
</organism>
<evidence type="ECO:0000259" key="12">
    <source>
        <dbReference type="PROSITE" id="PS51196"/>
    </source>
</evidence>
<evidence type="ECO:0000256" key="6">
    <source>
        <dbReference type="ARBA" id="ARBA00022927"/>
    </source>
</evidence>
<comment type="similarity">
    <text evidence="2 10">Belongs to the SecA family.</text>
</comment>
<dbReference type="InterPro" id="IPR000185">
    <property type="entry name" value="SecA"/>
</dbReference>
<dbReference type="PANTHER" id="PTHR30612">
    <property type="entry name" value="SECA INNER MEMBRANE COMPONENT OF SEC PROTEIN SECRETION SYSTEM"/>
    <property type="match status" value="1"/>
</dbReference>
<dbReference type="Pfam" id="PF01043">
    <property type="entry name" value="SecA_PP_bind"/>
    <property type="match status" value="1"/>
</dbReference>
<dbReference type="FunFam" id="3.90.1440.10:FF:000003">
    <property type="entry name" value="Preprotein translocase SecA subunit"/>
    <property type="match status" value="1"/>
</dbReference>
<dbReference type="Gene3D" id="1.10.3060.10">
    <property type="entry name" value="Helical scaffold and wing domains of SecA"/>
    <property type="match status" value="1"/>
</dbReference>
<dbReference type="OrthoDB" id="27934at2759"/>
<accession>A0A8J6CIE7</accession>
<evidence type="ECO:0000256" key="5">
    <source>
        <dbReference type="ARBA" id="ARBA00022840"/>
    </source>
</evidence>
<dbReference type="InterPro" id="IPR036670">
    <property type="entry name" value="SecA_X-link_sf"/>
</dbReference>
<dbReference type="CDD" id="cd17928">
    <property type="entry name" value="DEXDc_SecA"/>
    <property type="match status" value="1"/>
</dbReference>
<feature type="domain" description="SecA family profile" evidence="12">
    <location>
        <begin position="56"/>
        <end position="739"/>
    </location>
</feature>
<dbReference type="GO" id="GO:0006886">
    <property type="term" value="P:intracellular protein transport"/>
    <property type="evidence" value="ECO:0007669"/>
    <property type="project" value="InterPro"/>
</dbReference>